<dbReference type="AlphaFoldDB" id="A0A4Y2FK00"/>
<proteinExistence type="predicted"/>
<organism evidence="2 3">
    <name type="scientific">Araneus ventricosus</name>
    <name type="common">Orbweaver spider</name>
    <name type="synonym">Epeira ventricosa</name>
    <dbReference type="NCBI Taxonomy" id="182803"/>
    <lineage>
        <taxon>Eukaryota</taxon>
        <taxon>Metazoa</taxon>
        <taxon>Ecdysozoa</taxon>
        <taxon>Arthropoda</taxon>
        <taxon>Chelicerata</taxon>
        <taxon>Arachnida</taxon>
        <taxon>Araneae</taxon>
        <taxon>Araneomorphae</taxon>
        <taxon>Entelegynae</taxon>
        <taxon>Araneoidea</taxon>
        <taxon>Araneidae</taxon>
        <taxon>Araneus</taxon>
    </lineage>
</organism>
<dbReference type="EMBL" id="BGPR01000974">
    <property type="protein sequence ID" value="GBM41810.1"/>
    <property type="molecule type" value="Genomic_DNA"/>
</dbReference>
<evidence type="ECO:0000256" key="1">
    <source>
        <dbReference type="SAM" id="MobiDB-lite"/>
    </source>
</evidence>
<evidence type="ECO:0000313" key="2">
    <source>
        <dbReference type="EMBL" id="GBM41810.1"/>
    </source>
</evidence>
<protein>
    <submittedName>
        <fullName evidence="2">Uncharacterized protein</fullName>
    </submittedName>
</protein>
<dbReference type="OrthoDB" id="10504353at2759"/>
<feature type="region of interest" description="Disordered" evidence="1">
    <location>
        <begin position="119"/>
        <end position="140"/>
    </location>
</feature>
<gene>
    <name evidence="2" type="ORF">AVEN_122434_1</name>
</gene>
<accession>A0A4Y2FK00</accession>
<name>A0A4Y2FK00_ARAVE</name>
<sequence length="411" mass="45750">MNESPLFETDESFVDDVFEEGDFPMVLRYGYSPGYGPYRDLVLDRGYYPAQLKAGAEDFEPMLFESPERSPPRWGEIAWRRASTPEIYVPSIDNPYPSPYYEGAHVWPKYGKLPSAQKTYGAKTATPSPRPPPRAAAGTVKISPHTPAISQFSRFGYTDPRAKILNIPPGDDLDVPSGIKKTVTIASPGREKPLHLNVQVAPKSISQSPSGEHIICDIAVGVEEAVIKPRKVAGYFTPPATETVRRYDRKHGMFTPRSVFKKGHYAIRNIFDVSPHTPSPRPPPLDTTIEWEHDYLNRLYGAGPSGAGLNTTFTRSPSPGLNRTFDVGPASPPGAYALNRTFDSSSGYEADGYHTPSYQEPEYPVWTYPMRRKRIAASPAQDLITAVEDVGFDYYSTPSSPSPRRYYPETY</sequence>
<dbReference type="Proteomes" id="UP000499080">
    <property type="component" value="Unassembled WGS sequence"/>
</dbReference>
<comment type="caution">
    <text evidence="2">The sequence shown here is derived from an EMBL/GenBank/DDBJ whole genome shotgun (WGS) entry which is preliminary data.</text>
</comment>
<reference evidence="2 3" key="1">
    <citation type="journal article" date="2019" name="Sci. Rep.">
        <title>Orb-weaving spider Araneus ventricosus genome elucidates the spidroin gene catalogue.</title>
        <authorList>
            <person name="Kono N."/>
            <person name="Nakamura H."/>
            <person name="Ohtoshi R."/>
            <person name="Moran D.A.P."/>
            <person name="Shinohara A."/>
            <person name="Yoshida Y."/>
            <person name="Fujiwara M."/>
            <person name="Mori M."/>
            <person name="Tomita M."/>
            <person name="Arakawa K."/>
        </authorList>
    </citation>
    <scope>NUCLEOTIDE SEQUENCE [LARGE SCALE GENOMIC DNA]</scope>
</reference>
<evidence type="ECO:0000313" key="3">
    <source>
        <dbReference type="Proteomes" id="UP000499080"/>
    </source>
</evidence>
<keyword evidence="3" id="KW-1185">Reference proteome</keyword>